<comment type="similarity">
    <text evidence="3">Belongs to the glycosyltransferase 11 family.</text>
</comment>
<keyword evidence="1 3" id="KW-0328">Glycosyltransferase</keyword>
<comment type="pathway">
    <text evidence="3">Protein modification; protein glycosylation.</text>
</comment>
<comment type="subcellular location">
    <subcellularLocation>
        <location evidence="3">Golgi apparatus</location>
        <location evidence="3">Golgi stack membrane</location>
        <topology evidence="3">Single-pass type II membrane protein</topology>
    </subcellularLocation>
</comment>
<keyword evidence="3" id="KW-0333">Golgi apparatus</keyword>
<evidence type="ECO:0000256" key="3">
    <source>
        <dbReference type="RuleBase" id="RU363129"/>
    </source>
</evidence>
<reference evidence="4 5" key="1">
    <citation type="submission" date="2024-01" db="EMBL/GenBank/DDBJ databases">
        <title>The genome of the rayed Mediterranean limpet Patella caerulea (Linnaeus, 1758).</title>
        <authorList>
            <person name="Anh-Thu Weber A."/>
            <person name="Halstead-Nussloch G."/>
        </authorList>
    </citation>
    <scope>NUCLEOTIDE SEQUENCE [LARGE SCALE GENOMIC DNA]</scope>
    <source>
        <strain evidence="4">AATW-2023a</strain>
        <tissue evidence="4">Whole specimen</tissue>
    </source>
</reference>
<evidence type="ECO:0000313" key="5">
    <source>
        <dbReference type="Proteomes" id="UP001347796"/>
    </source>
</evidence>
<evidence type="ECO:0000256" key="2">
    <source>
        <dbReference type="ARBA" id="ARBA00022679"/>
    </source>
</evidence>
<keyword evidence="3" id="KW-0472">Membrane</keyword>
<protein>
    <recommendedName>
        <fullName evidence="3">L-Fucosyltransferase</fullName>
        <ecNumber evidence="3">2.4.1.-</ecNumber>
    </recommendedName>
</protein>
<accession>A0AAN8JU28</accession>
<name>A0AAN8JU28_PATCE</name>
<keyword evidence="2 3" id="KW-0808">Transferase</keyword>
<keyword evidence="3" id="KW-0812">Transmembrane</keyword>
<dbReference type="GO" id="GO:0005975">
    <property type="term" value="P:carbohydrate metabolic process"/>
    <property type="evidence" value="ECO:0007669"/>
    <property type="project" value="InterPro"/>
</dbReference>
<dbReference type="CDD" id="cd11301">
    <property type="entry name" value="Fut1_Fut2_like"/>
    <property type="match status" value="1"/>
</dbReference>
<comment type="caution">
    <text evidence="4">The sequence shown here is derived from an EMBL/GenBank/DDBJ whole genome shotgun (WGS) entry which is preliminary data.</text>
</comment>
<dbReference type="InterPro" id="IPR002516">
    <property type="entry name" value="Glyco_trans_11"/>
</dbReference>
<dbReference type="GO" id="GO:0032580">
    <property type="term" value="C:Golgi cisterna membrane"/>
    <property type="evidence" value="ECO:0007669"/>
    <property type="project" value="UniProtKB-SubCell"/>
</dbReference>
<feature type="transmembrane region" description="Helical" evidence="3">
    <location>
        <begin position="12"/>
        <end position="30"/>
    </location>
</feature>
<evidence type="ECO:0000256" key="1">
    <source>
        <dbReference type="ARBA" id="ARBA00022676"/>
    </source>
</evidence>
<dbReference type="EMBL" id="JAZGQO010000007">
    <property type="protein sequence ID" value="KAK6183142.1"/>
    <property type="molecule type" value="Genomic_DNA"/>
</dbReference>
<proteinExistence type="inferred from homology"/>
<evidence type="ECO:0000313" key="4">
    <source>
        <dbReference type="EMBL" id="KAK6183142.1"/>
    </source>
</evidence>
<dbReference type="Proteomes" id="UP001347796">
    <property type="component" value="Unassembled WGS sequence"/>
</dbReference>
<keyword evidence="5" id="KW-1185">Reference proteome</keyword>
<dbReference type="PANTHER" id="PTHR11927:SF9">
    <property type="entry name" value="L-FUCOSYLTRANSFERASE"/>
    <property type="match status" value="1"/>
</dbReference>
<keyword evidence="3" id="KW-0325">Glycoprotein</keyword>
<gene>
    <name evidence="4" type="ORF">SNE40_010675</name>
</gene>
<dbReference type="PANTHER" id="PTHR11927">
    <property type="entry name" value="GALACTOSIDE 2-L-FUCOSYLTRANSFERASE"/>
    <property type="match status" value="1"/>
</dbReference>
<dbReference type="EC" id="2.4.1.-" evidence="3"/>
<dbReference type="AlphaFoldDB" id="A0AAN8JU28"/>
<dbReference type="GO" id="GO:0008107">
    <property type="term" value="F:galactoside 2-alpha-L-fucosyltransferase activity"/>
    <property type="evidence" value="ECO:0007669"/>
    <property type="project" value="InterPro"/>
</dbReference>
<sequence>MVKMKFTGSGRMGVLLLGATFLVFIYKIIIRPPNHSTVLNFQQWIPNIKYTDSMSSNSPRNISCDDHQSRDKLYLEFNFAHHGRLGNRMFHYASLRGIGASLKHIPLWKRTDPIFQLFEINYNKSVSPFRLDNRVFRNTTNMGIYTESIVDMKNSSTNISIYGYVQSWKYFHNIEDEIRKEFTLQKDKADRVEAIFKGLNVTSRIKVGIHVRRGDFLHFLGLTVAPKSYFDKAIEIFKKILVNPVFIVCTDDLKWVEMNLLTRDVLIVHESVFIDFGVLMSCDHSIVSSGSFGWWTGFLTKGTTIYFRGYPGPEKMYKFHLDDYYPPHWIGLY</sequence>
<keyword evidence="3" id="KW-0735">Signal-anchor</keyword>
<organism evidence="4 5">
    <name type="scientific">Patella caerulea</name>
    <name type="common">Rayed Mediterranean limpet</name>
    <dbReference type="NCBI Taxonomy" id="87958"/>
    <lineage>
        <taxon>Eukaryota</taxon>
        <taxon>Metazoa</taxon>
        <taxon>Spiralia</taxon>
        <taxon>Lophotrochozoa</taxon>
        <taxon>Mollusca</taxon>
        <taxon>Gastropoda</taxon>
        <taxon>Patellogastropoda</taxon>
        <taxon>Patelloidea</taxon>
        <taxon>Patellidae</taxon>
        <taxon>Patella</taxon>
    </lineage>
</organism>
<dbReference type="Pfam" id="PF01531">
    <property type="entry name" value="Glyco_transf_11"/>
    <property type="match status" value="1"/>
</dbReference>
<keyword evidence="3" id="KW-1133">Transmembrane helix</keyword>